<dbReference type="Proteomes" id="UP000327493">
    <property type="component" value="Chromosome 5"/>
</dbReference>
<reference evidence="2 3" key="1">
    <citation type="submission" date="2019-08" db="EMBL/GenBank/DDBJ databases">
        <title>A chromosome-level genome assembly, high-density linkage maps, and genome scans reveal the genomic architecture of hybrid incompatibilities underlying speciation via character displacement in darters (Percidae: Etheostominae).</title>
        <authorList>
            <person name="Moran R.L."/>
            <person name="Catchen J.M."/>
            <person name="Fuller R.C."/>
        </authorList>
    </citation>
    <scope>NUCLEOTIDE SEQUENCE [LARGE SCALE GENOMIC DNA]</scope>
    <source>
        <strain evidence="2">EspeVRDwgs_2016</strain>
        <tissue evidence="2">Muscle</tissue>
    </source>
</reference>
<evidence type="ECO:0000313" key="2">
    <source>
        <dbReference type="EMBL" id="KAA8592902.1"/>
    </source>
</evidence>
<comment type="caution">
    <text evidence="2">The sequence shown here is derived from an EMBL/GenBank/DDBJ whole genome shotgun (WGS) entry which is preliminary data.</text>
</comment>
<keyword evidence="1" id="KW-1133">Transmembrane helix</keyword>
<keyword evidence="1" id="KW-0812">Transmembrane</keyword>
<keyword evidence="1" id="KW-0472">Membrane</keyword>
<sequence length="71" mass="8439">MSPIFFFFFFFFLRSRPFSHLSSFLNRILIGGSYFFRSGFFFLVFGDISVVFYWRVHHIEGGQWAGHQGTP</sequence>
<evidence type="ECO:0000256" key="1">
    <source>
        <dbReference type="SAM" id="Phobius"/>
    </source>
</evidence>
<organism evidence="2 3">
    <name type="scientific">Etheostoma spectabile</name>
    <name type="common">orangethroat darter</name>
    <dbReference type="NCBI Taxonomy" id="54343"/>
    <lineage>
        <taxon>Eukaryota</taxon>
        <taxon>Metazoa</taxon>
        <taxon>Chordata</taxon>
        <taxon>Craniata</taxon>
        <taxon>Vertebrata</taxon>
        <taxon>Euteleostomi</taxon>
        <taxon>Actinopterygii</taxon>
        <taxon>Neopterygii</taxon>
        <taxon>Teleostei</taxon>
        <taxon>Neoteleostei</taxon>
        <taxon>Acanthomorphata</taxon>
        <taxon>Eupercaria</taxon>
        <taxon>Perciformes</taxon>
        <taxon>Percoidei</taxon>
        <taxon>Percidae</taxon>
        <taxon>Etheostomatinae</taxon>
        <taxon>Etheostoma</taxon>
    </lineage>
</organism>
<dbReference type="EMBL" id="VOFY01000005">
    <property type="protein sequence ID" value="KAA8592902.1"/>
    <property type="molecule type" value="Genomic_DNA"/>
</dbReference>
<accession>A0A5J5DHU0</accession>
<feature type="transmembrane region" description="Helical" evidence="1">
    <location>
        <begin position="33"/>
        <end position="54"/>
    </location>
</feature>
<gene>
    <name evidence="2" type="ORF">FQN60_018357</name>
</gene>
<keyword evidence="3" id="KW-1185">Reference proteome</keyword>
<proteinExistence type="predicted"/>
<evidence type="ECO:0000313" key="3">
    <source>
        <dbReference type="Proteomes" id="UP000327493"/>
    </source>
</evidence>
<name>A0A5J5DHU0_9PERO</name>
<dbReference type="AlphaFoldDB" id="A0A5J5DHU0"/>
<protein>
    <submittedName>
        <fullName evidence="2">Uncharacterized protein</fullName>
    </submittedName>
</protein>